<sequence length="375" mass="42370">MSSPKNKVRSILQSAFLRYLRRESNPDERNLIDQFYENVPQKLISDHDLRRIGSEMEQEIASQIQSQPQKAKRKYKLYIPTAACIALSFTFLTIYVLRYKGDDALPQQRSRTIVGATLRIGDDRFNIQDSLPKGGSLETSGGETVLNLANIQPQYLKDTITVSNPSNEICTVILQDGSVVKLAPMALVQYVSAVDGHERRVLAKGIASFAVKKLLRNGQRIPFIVETRLQTIEVLGTRFNVDATAEAEEHIHLEEGSVRLTHNLSKNEVLLVPGQEAFLATGESRIYVANNGHDGKVNAWRKGLFIFDEEKLEDVMHELANWYGHRIRVMGSAKDLPITGTVSRYQQIDDVLDIIEMTNKVHYYKKKGVIYVTAR</sequence>
<gene>
    <name evidence="4" type="ORF">B0I21_101170</name>
</gene>
<feature type="domain" description="FecR protein" evidence="2">
    <location>
        <begin position="163"/>
        <end position="259"/>
    </location>
</feature>
<feature type="domain" description="Protein FecR C-terminal" evidence="3">
    <location>
        <begin position="305"/>
        <end position="371"/>
    </location>
</feature>
<dbReference type="InterPro" id="IPR006860">
    <property type="entry name" value="FecR"/>
</dbReference>
<dbReference type="Pfam" id="PF04773">
    <property type="entry name" value="FecR"/>
    <property type="match status" value="1"/>
</dbReference>
<proteinExistence type="predicted"/>
<evidence type="ECO:0000259" key="3">
    <source>
        <dbReference type="Pfam" id="PF16344"/>
    </source>
</evidence>
<protein>
    <submittedName>
        <fullName evidence="4">FecR family protein</fullName>
    </submittedName>
</protein>
<dbReference type="InterPro" id="IPR032508">
    <property type="entry name" value="FecR_C"/>
</dbReference>
<comment type="caution">
    <text evidence="4">The sequence shown here is derived from an EMBL/GenBank/DDBJ whole genome shotgun (WGS) entry which is preliminary data.</text>
</comment>
<dbReference type="Pfam" id="PF16344">
    <property type="entry name" value="FecR_C"/>
    <property type="match status" value="1"/>
</dbReference>
<dbReference type="InterPro" id="IPR012373">
    <property type="entry name" value="Ferrdict_sens_TM"/>
</dbReference>
<dbReference type="GO" id="GO:0016989">
    <property type="term" value="F:sigma factor antagonist activity"/>
    <property type="evidence" value="ECO:0007669"/>
    <property type="project" value="TreeGrafter"/>
</dbReference>
<keyword evidence="1" id="KW-0812">Transmembrane</keyword>
<dbReference type="Proteomes" id="UP000294752">
    <property type="component" value="Unassembled WGS sequence"/>
</dbReference>
<dbReference type="EMBL" id="SNZV01000001">
    <property type="protein sequence ID" value="TDS17306.1"/>
    <property type="molecule type" value="Genomic_DNA"/>
</dbReference>
<keyword evidence="5" id="KW-1185">Reference proteome</keyword>
<feature type="transmembrane region" description="Helical" evidence="1">
    <location>
        <begin position="77"/>
        <end position="97"/>
    </location>
</feature>
<keyword evidence="1" id="KW-0472">Membrane</keyword>
<dbReference type="RefSeq" id="WP_166637743.1">
    <property type="nucleotide sequence ID" value="NZ_SNZV01000001.1"/>
</dbReference>
<evidence type="ECO:0000256" key="1">
    <source>
        <dbReference type="SAM" id="Phobius"/>
    </source>
</evidence>
<accession>A0A4R7DDS1</accession>
<evidence type="ECO:0000259" key="2">
    <source>
        <dbReference type="Pfam" id="PF04773"/>
    </source>
</evidence>
<dbReference type="AlphaFoldDB" id="A0A4R7DDS1"/>
<evidence type="ECO:0000313" key="5">
    <source>
        <dbReference type="Proteomes" id="UP000294752"/>
    </source>
</evidence>
<evidence type="ECO:0000313" key="4">
    <source>
        <dbReference type="EMBL" id="TDS17306.1"/>
    </source>
</evidence>
<organism evidence="4 5">
    <name type="scientific">Sphingobacterium paludis</name>
    <dbReference type="NCBI Taxonomy" id="1476465"/>
    <lineage>
        <taxon>Bacteria</taxon>
        <taxon>Pseudomonadati</taxon>
        <taxon>Bacteroidota</taxon>
        <taxon>Sphingobacteriia</taxon>
        <taxon>Sphingobacteriales</taxon>
        <taxon>Sphingobacteriaceae</taxon>
        <taxon>Sphingobacterium</taxon>
    </lineage>
</organism>
<reference evidence="4 5" key="1">
    <citation type="submission" date="2019-03" db="EMBL/GenBank/DDBJ databases">
        <title>Genomic Encyclopedia of Type Strains, Phase III (KMG-III): the genomes of soil and plant-associated and newly described type strains.</title>
        <authorList>
            <person name="Whitman W."/>
        </authorList>
    </citation>
    <scope>NUCLEOTIDE SEQUENCE [LARGE SCALE GENOMIC DNA]</scope>
    <source>
        <strain evidence="4 5">CGMCC 1.12801</strain>
    </source>
</reference>
<keyword evidence="1" id="KW-1133">Transmembrane helix</keyword>
<dbReference type="Gene3D" id="2.60.120.1440">
    <property type="match status" value="1"/>
</dbReference>
<dbReference type="Gene3D" id="3.55.50.30">
    <property type="match status" value="1"/>
</dbReference>
<dbReference type="PANTHER" id="PTHR30273">
    <property type="entry name" value="PERIPLASMIC SIGNAL SENSOR AND SIGMA FACTOR ACTIVATOR FECR-RELATED"/>
    <property type="match status" value="1"/>
</dbReference>
<name>A0A4R7DDS1_9SPHI</name>
<dbReference type="PANTHER" id="PTHR30273:SF2">
    <property type="entry name" value="PROTEIN FECR"/>
    <property type="match status" value="1"/>
</dbReference>